<dbReference type="PANTHER" id="PTHR34838">
    <property type="entry name" value="OS08G0142100 PROTEIN-RELATED"/>
    <property type="match status" value="1"/>
</dbReference>
<evidence type="ECO:0000313" key="2">
    <source>
        <dbReference type="EMBL" id="EAZ41482.1"/>
    </source>
</evidence>
<name>A0A0P0XBJ4_ORYSJ</name>
<dbReference type="AlphaFoldDB" id="A0A0P0XBJ4"/>
<dbReference type="Gene3D" id="1.20.140.40">
    <property type="entry name" value="Invertase/pectin methylesterase inhibitor family protein"/>
    <property type="match status" value="1"/>
</dbReference>
<evidence type="ECO:0000313" key="3">
    <source>
        <dbReference type="Proteomes" id="UP000059680"/>
    </source>
</evidence>
<dbReference type="EMBL" id="AP014964">
    <property type="protein sequence ID" value="BAT03791.1"/>
    <property type="molecule type" value="Genomic_DNA"/>
</dbReference>
<dbReference type="Proteomes" id="UP000007752">
    <property type="component" value="Chromosome 8"/>
</dbReference>
<organism evidence="2">
    <name type="scientific">Oryza sativa subsp. japonica</name>
    <name type="common">Rice</name>
    <dbReference type="NCBI Taxonomy" id="39947"/>
    <lineage>
        <taxon>Eukaryota</taxon>
        <taxon>Viridiplantae</taxon>
        <taxon>Streptophyta</taxon>
        <taxon>Embryophyta</taxon>
        <taxon>Tracheophyta</taxon>
        <taxon>Spermatophyta</taxon>
        <taxon>Magnoliopsida</taxon>
        <taxon>Liliopsida</taxon>
        <taxon>Poales</taxon>
        <taxon>Poaceae</taxon>
        <taxon>BOP clade</taxon>
        <taxon>Oryzoideae</taxon>
        <taxon>Oryzeae</taxon>
        <taxon>Oryzinae</taxon>
        <taxon>Oryza</taxon>
        <taxon>Oryza sativa</taxon>
    </lineage>
</organism>
<dbReference type="SMR" id="A0A0P0XBJ4"/>
<dbReference type="EMBL" id="CM000145">
    <property type="protein sequence ID" value="EAZ41482.1"/>
    <property type="molecule type" value="Genomic_DNA"/>
</dbReference>
<accession>Q6YZ04</accession>
<reference evidence="1 3" key="5">
    <citation type="journal article" date="2013" name="Rice">
        <title>Improvement of the Oryza sativa Nipponbare reference genome using next generation sequence and optical map data.</title>
        <authorList>
            <person name="Kawahara Y."/>
            <person name="de la Bastide M."/>
            <person name="Hamilton J.P."/>
            <person name="Kanamori H."/>
            <person name="McCombie W.R."/>
            <person name="Ouyang S."/>
            <person name="Schwartz D.C."/>
            <person name="Tanaka T."/>
            <person name="Wu J."/>
            <person name="Zhou S."/>
            <person name="Childs K.L."/>
            <person name="Davidson R.M."/>
            <person name="Lin H."/>
            <person name="Quesada-Ocampo L."/>
            <person name="Vaillancourt B."/>
            <person name="Sakai H."/>
            <person name="Lee S.S."/>
            <person name="Kim J."/>
            <person name="Numa H."/>
            <person name="Itoh T."/>
            <person name="Buell C.R."/>
            <person name="Matsumoto T."/>
        </authorList>
    </citation>
    <scope>NUCLEOTIDE SEQUENCE [LARGE SCALE GENOMIC DNA]</scope>
    <source>
        <strain evidence="3">cv. Nipponbare</strain>
    </source>
</reference>
<accession>A0A0P0XBJ4</accession>
<dbReference type="PaxDb" id="39947-Q6YZ04"/>
<reference evidence="3" key="1">
    <citation type="journal article" date="2005" name="Nature">
        <title>The map-based sequence of the rice genome.</title>
        <authorList>
            <consortium name="International rice genome sequencing project (IRGSP)"/>
            <person name="Matsumoto T."/>
            <person name="Wu J."/>
            <person name="Kanamori H."/>
            <person name="Katayose Y."/>
            <person name="Fujisawa M."/>
            <person name="Namiki N."/>
            <person name="Mizuno H."/>
            <person name="Yamamoto K."/>
            <person name="Antonio B.A."/>
            <person name="Baba T."/>
            <person name="Sakata K."/>
            <person name="Nagamura Y."/>
            <person name="Aoki H."/>
            <person name="Arikawa K."/>
            <person name="Arita K."/>
            <person name="Bito T."/>
            <person name="Chiden Y."/>
            <person name="Fujitsuka N."/>
            <person name="Fukunaka R."/>
            <person name="Hamada M."/>
            <person name="Harada C."/>
            <person name="Hayashi A."/>
            <person name="Hijishita S."/>
            <person name="Honda M."/>
            <person name="Hosokawa S."/>
            <person name="Ichikawa Y."/>
            <person name="Idonuma A."/>
            <person name="Iijima M."/>
            <person name="Ikeda M."/>
            <person name="Ikeno M."/>
            <person name="Ito K."/>
            <person name="Ito S."/>
            <person name="Ito T."/>
            <person name="Ito Y."/>
            <person name="Ito Y."/>
            <person name="Iwabuchi A."/>
            <person name="Kamiya K."/>
            <person name="Karasawa W."/>
            <person name="Kurita K."/>
            <person name="Katagiri S."/>
            <person name="Kikuta A."/>
            <person name="Kobayashi H."/>
            <person name="Kobayashi N."/>
            <person name="Machita K."/>
            <person name="Maehara T."/>
            <person name="Masukawa M."/>
            <person name="Mizubayashi T."/>
            <person name="Mukai Y."/>
            <person name="Nagasaki H."/>
            <person name="Nagata Y."/>
            <person name="Naito S."/>
            <person name="Nakashima M."/>
            <person name="Nakama Y."/>
            <person name="Nakamichi Y."/>
            <person name="Nakamura M."/>
            <person name="Meguro A."/>
            <person name="Negishi M."/>
            <person name="Ohta I."/>
            <person name="Ohta T."/>
            <person name="Okamoto M."/>
            <person name="Ono N."/>
            <person name="Saji S."/>
            <person name="Sakaguchi M."/>
            <person name="Sakai K."/>
            <person name="Shibata M."/>
            <person name="Shimokawa T."/>
            <person name="Song J."/>
            <person name="Takazaki Y."/>
            <person name="Terasawa K."/>
            <person name="Tsugane M."/>
            <person name="Tsuji K."/>
            <person name="Ueda S."/>
            <person name="Waki K."/>
            <person name="Yamagata H."/>
            <person name="Yamamoto M."/>
            <person name="Yamamoto S."/>
            <person name="Yamane H."/>
            <person name="Yoshiki S."/>
            <person name="Yoshihara R."/>
            <person name="Yukawa K."/>
            <person name="Zhong H."/>
            <person name="Yano M."/>
            <person name="Yuan Q."/>
            <person name="Ouyang S."/>
            <person name="Liu J."/>
            <person name="Jones K.M."/>
            <person name="Gansberger K."/>
            <person name="Moffat K."/>
            <person name="Hill J."/>
            <person name="Bera J."/>
            <person name="Fadrosh D."/>
            <person name="Jin S."/>
            <person name="Johri S."/>
            <person name="Kim M."/>
            <person name="Overton L."/>
            <person name="Reardon M."/>
            <person name="Tsitrin T."/>
            <person name="Vuong H."/>
            <person name="Weaver B."/>
            <person name="Ciecko A."/>
            <person name="Tallon L."/>
            <person name="Jackson J."/>
            <person name="Pai G."/>
            <person name="Aken S.V."/>
            <person name="Utterback T."/>
            <person name="Reidmuller S."/>
            <person name="Feldblyum T."/>
            <person name="Hsiao J."/>
            <person name="Zismann V."/>
            <person name="Iobst S."/>
            <person name="de Vazeille A.R."/>
            <person name="Buell C.R."/>
            <person name="Ying K."/>
            <person name="Li Y."/>
            <person name="Lu T."/>
            <person name="Huang Y."/>
            <person name="Zhao Q."/>
            <person name="Feng Q."/>
            <person name="Zhang L."/>
            <person name="Zhu J."/>
            <person name="Weng Q."/>
            <person name="Mu J."/>
            <person name="Lu Y."/>
            <person name="Fan D."/>
            <person name="Liu Y."/>
            <person name="Guan J."/>
            <person name="Zhang Y."/>
            <person name="Yu S."/>
            <person name="Liu X."/>
            <person name="Zhang Y."/>
            <person name="Hong G."/>
            <person name="Han B."/>
            <person name="Choisne N."/>
            <person name="Demange N."/>
            <person name="Orjeda G."/>
            <person name="Samain S."/>
            <person name="Cattolico L."/>
            <person name="Pelletier E."/>
            <person name="Couloux A."/>
            <person name="Segurens B."/>
            <person name="Wincker P."/>
            <person name="D'Hont A."/>
            <person name="Scarpelli C."/>
            <person name="Weissenbach J."/>
            <person name="Salanoubat M."/>
            <person name="Quetier F."/>
            <person name="Yu Y."/>
            <person name="Kim H.R."/>
            <person name="Rambo T."/>
            <person name="Currie J."/>
            <person name="Collura K."/>
            <person name="Luo M."/>
            <person name="Yang T."/>
            <person name="Ammiraju J.S.S."/>
            <person name="Engler F."/>
            <person name="Soderlund C."/>
            <person name="Wing R.A."/>
            <person name="Palmer L.E."/>
            <person name="de la Bastide M."/>
            <person name="Spiegel L."/>
            <person name="Nascimento L."/>
            <person name="Zutavern T."/>
            <person name="O'Shaughnessy A."/>
            <person name="Dike S."/>
            <person name="Dedhia N."/>
            <person name="Preston R."/>
            <person name="Balija V."/>
            <person name="McCombie W.R."/>
            <person name="Chow T."/>
            <person name="Chen H."/>
            <person name="Chung M."/>
            <person name="Chen C."/>
            <person name="Shaw J."/>
            <person name="Wu H."/>
            <person name="Hsiao K."/>
            <person name="Chao Y."/>
            <person name="Chu M."/>
            <person name="Cheng C."/>
            <person name="Hour A."/>
            <person name="Lee P."/>
            <person name="Lin S."/>
            <person name="Lin Y."/>
            <person name="Liou J."/>
            <person name="Liu S."/>
            <person name="Hsing Y."/>
            <person name="Raghuvanshi S."/>
            <person name="Mohanty A."/>
            <person name="Bharti A.K."/>
            <person name="Gaur A."/>
            <person name="Gupta V."/>
            <person name="Kumar D."/>
            <person name="Ravi V."/>
            <person name="Vij S."/>
            <person name="Kapur A."/>
            <person name="Khurana P."/>
            <person name="Khurana P."/>
            <person name="Khurana J.P."/>
            <person name="Tyagi A.K."/>
            <person name="Gaikwad K."/>
            <person name="Singh A."/>
            <person name="Dalal V."/>
            <person name="Srivastava S."/>
            <person name="Dixit A."/>
            <person name="Pal A.K."/>
            <person name="Ghazi I.A."/>
            <person name="Yadav M."/>
            <person name="Pandit A."/>
            <person name="Bhargava A."/>
            <person name="Sureshbabu K."/>
            <person name="Batra K."/>
            <person name="Sharma T.R."/>
            <person name="Mohapatra T."/>
            <person name="Singh N.K."/>
            <person name="Messing J."/>
            <person name="Nelson A.B."/>
            <person name="Fuks G."/>
            <person name="Kavchok S."/>
            <person name="Keizer G."/>
            <person name="Linton E."/>
            <person name="Llaca V."/>
            <person name="Song R."/>
            <person name="Tanyolac B."/>
            <person name="Young S."/>
            <person name="Ho-Il K."/>
            <person name="Hahn J.H."/>
            <person name="Sangsakoo G."/>
            <person name="Vanavichit A."/>
            <person name="de Mattos Luiz.A.T."/>
            <person name="Zimmer P.D."/>
            <person name="Malone G."/>
            <person name="Dellagostin O."/>
            <person name="de Oliveira A.C."/>
            <person name="Bevan M."/>
            <person name="Bancroft I."/>
            <person name="Minx P."/>
            <person name="Cordum H."/>
            <person name="Wilson R."/>
            <person name="Cheng Z."/>
            <person name="Jin W."/>
            <person name="Jiang J."/>
            <person name="Leong S.A."/>
            <person name="Iwama H."/>
            <person name="Gojobori T."/>
            <person name="Itoh T."/>
            <person name="Niimura Y."/>
            <person name="Fujii Y."/>
            <person name="Habara T."/>
            <person name="Sakai H."/>
            <person name="Sato Y."/>
            <person name="Wilson G."/>
            <person name="Kumar K."/>
            <person name="McCouch S."/>
            <person name="Juretic N."/>
            <person name="Hoen D."/>
            <person name="Wright S."/>
            <person name="Bruskiewich R."/>
            <person name="Bureau T."/>
            <person name="Miyao A."/>
            <person name="Hirochika H."/>
            <person name="Nishikawa T."/>
            <person name="Kadowaki K."/>
            <person name="Sugiura M."/>
            <person name="Burr B."/>
            <person name="Sasaki T."/>
        </authorList>
    </citation>
    <scope>NUCLEOTIDE SEQUENCE [LARGE SCALE GENOMIC DNA]</scope>
    <source>
        <strain evidence="3">cv. Nipponbare</strain>
    </source>
</reference>
<reference evidence="2" key="2">
    <citation type="journal article" date="2005" name="PLoS Biol.">
        <title>The genomes of Oryza sativa: a history of duplications.</title>
        <authorList>
            <person name="Yu J."/>
            <person name="Wang J."/>
            <person name="Lin W."/>
            <person name="Li S."/>
            <person name="Li H."/>
            <person name="Zhou J."/>
            <person name="Ni P."/>
            <person name="Dong W."/>
            <person name="Hu S."/>
            <person name="Zeng C."/>
            <person name="Zhang J."/>
            <person name="Zhang Y."/>
            <person name="Li R."/>
            <person name="Xu Z."/>
            <person name="Li S."/>
            <person name="Li X."/>
            <person name="Zheng H."/>
            <person name="Cong L."/>
            <person name="Lin L."/>
            <person name="Yin J."/>
            <person name="Geng J."/>
            <person name="Li G."/>
            <person name="Shi J."/>
            <person name="Liu J."/>
            <person name="Lv H."/>
            <person name="Li J."/>
            <person name="Wang J."/>
            <person name="Deng Y."/>
            <person name="Ran L."/>
            <person name="Shi X."/>
            <person name="Wang X."/>
            <person name="Wu Q."/>
            <person name="Li C."/>
            <person name="Ren X."/>
            <person name="Wang J."/>
            <person name="Wang X."/>
            <person name="Li D."/>
            <person name="Liu D."/>
            <person name="Zhang X."/>
            <person name="Ji Z."/>
            <person name="Zhao W."/>
            <person name="Sun Y."/>
            <person name="Zhang Z."/>
            <person name="Bao J."/>
            <person name="Han Y."/>
            <person name="Dong L."/>
            <person name="Ji J."/>
            <person name="Chen P."/>
            <person name="Wu S."/>
            <person name="Liu J."/>
            <person name="Xiao Y."/>
            <person name="Bu D."/>
            <person name="Tan J."/>
            <person name="Yang L."/>
            <person name="Ye C."/>
            <person name="Zhang J."/>
            <person name="Xu J."/>
            <person name="Zhou Y."/>
            <person name="Yu Y."/>
            <person name="Zhang B."/>
            <person name="Zhuang S."/>
            <person name="Wei H."/>
            <person name="Liu B."/>
            <person name="Lei M."/>
            <person name="Yu H."/>
            <person name="Li Y."/>
            <person name="Xu H."/>
            <person name="Wei S."/>
            <person name="He X."/>
            <person name="Fang L."/>
            <person name="Zhang Z."/>
            <person name="Zhang Y."/>
            <person name="Huang X."/>
            <person name="Su Z."/>
            <person name="Tong W."/>
            <person name="Li J."/>
            <person name="Tong Z."/>
            <person name="Li S."/>
            <person name="Ye J."/>
            <person name="Wang L."/>
            <person name="Fang L."/>
            <person name="Lei T."/>
            <person name="Chen C."/>
            <person name="Chen H."/>
            <person name="Xu Z."/>
            <person name="Li H."/>
            <person name="Huang H."/>
            <person name="Zhang F."/>
            <person name="Xu H."/>
            <person name="Li N."/>
            <person name="Zhao C."/>
            <person name="Li S."/>
            <person name="Dong L."/>
            <person name="Huang Y."/>
            <person name="Li L."/>
            <person name="Xi Y."/>
            <person name="Qi Q."/>
            <person name="Li W."/>
            <person name="Zhang B."/>
            <person name="Hu W."/>
            <person name="Zhang Y."/>
            <person name="Tian X."/>
            <person name="Jiao Y."/>
            <person name="Liang X."/>
            <person name="Jin J."/>
            <person name="Gao L."/>
            <person name="Zheng W."/>
            <person name="Hao B."/>
            <person name="Liu S."/>
            <person name="Wang W."/>
            <person name="Yuan L."/>
            <person name="Cao M."/>
            <person name="McDermott J."/>
            <person name="Samudrala R."/>
            <person name="Wang J."/>
            <person name="Wong G.K."/>
            <person name="Yang H."/>
        </authorList>
    </citation>
    <scope>NUCLEOTIDE SEQUENCE [LARGE SCALE GENOMIC DNA]</scope>
</reference>
<dbReference type="InterPro" id="IPR035513">
    <property type="entry name" value="Invertase/methylesterase_inhib"/>
</dbReference>
<dbReference type="SUPFAM" id="SSF101148">
    <property type="entry name" value="Plant invertase/pectin methylesterase inhibitor"/>
    <property type="match status" value="1"/>
</dbReference>
<protein>
    <submittedName>
        <fullName evidence="1">Os08g0142000 protein</fullName>
    </submittedName>
</protein>
<reference evidence="1" key="4">
    <citation type="journal article" date="2013" name="Plant Cell Physiol.">
        <title>Rice Annotation Project Database (RAP-DB): an integrative and interactive database for rice genomics.</title>
        <authorList>
            <person name="Sakai H."/>
            <person name="Lee S.S."/>
            <person name="Tanaka T."/>
            <person name="Numa H."/>
            <person name="Kim J."/>
            <person name="Kawahara Y."/>
            <person name="Wakimoto H."/>
            <person name="Yang C.C."/>
            <person name="Iwamoto M."/>
            <person name="Abe T."/>
            <person name="Yamada Y."/>
            <person name="Muto A."/>
            <person name="Inokuchi H."/>
            <person name="Ikemura T."/>
            <person name="Matsumoto T."/>
            <person name="Sasaki T."/>
            <person name="Itoh T."/>
        </authorList>
    </citation>
    <scope>NUCLEOTIDE SEQUENCE</scope>
</reference>
<keyword evidence="3" id="KW-1185">Reference proteome</keyword>
<gene>
    <name evidence="1" type="ordered locus">Os08g0142000</name>
    <name evidence="2" type="ORF">OsJ_26006</name>
    <name evidence="1" type="ORF">OSNPB_080142000</name>
</gene>
<evidence type="ECO:0000313" key="1">
    <source>
        <dbReference type="EMBL" id="BAT03791.1"/>
    </source>
</evidence>
<dbReference type="Proteomes" id="UP000059680">
    <property type="component" value="Chromosome 8"/>
</dbReference>
<reference evidence="2" key="3">
    <citation type="submission" date="2008-12" db="EMBL/GenBank/DDBJ databases">
        <title>Improved gene annotation of the rice (Oryza sativa) genomes.</title>
        <authorList>
            <person name="Wang J."/>
            <person name="Li R."/>
            <person name="Fan W."/>
            <person name="Huang Q."/>
            <person name="Zhang J."/>
            <person name="Zhou Y."/>
            <person name="Hu Y."/>
            <person name="Zi S."/>
            <person name="Li J."/>
            <person name="Ni P."/>
            <person name="Zheng H."/>
            <person name="Zhang Y."/>
            <person name="Zhao M."/>
            <person name="Hao Q."/>
            <person name="McDermott J."/>
            <person name="Samudrala R."/>
            <person name="Kristiansen K."/>
            <person name="Wong G.K.-S."/>
        </authorList>
    </citation>
    <scope>NUCLEOTIDE SEQUENCE</scope>
</reference>
<proteinExistence type="predicted"/>
<reference evidence="1" key="6">
    <citation type="submission" date="2015-10" db="EMBL/GenBank/DDBJ databases">
        <authorList>
            <person name="Sakai H."/>
            <person name="Kawahara Y."/>
            <person name="Matsumoto T."/>
            <person name="Buell C.R."/>
            <person name="Itoh T."/>
        </authorList>
    </citation>
    <scope>NUCLEOTIDE SEQUENCE</scope>
</reference>
<sequence length="141" mass="15378">MRQLCAAMLGTSPEPKEVTGYVFAAMDSNIAQFLISYEAADKVRQDAASSEQLSAACETCMGKYDLAKMKMVYSGNRLRSCDMSPVTREDLLTAVVGIDDCATLLLNAAGDKTPLRRMVLLDRDRAVLLLQLAILLLPNKS</sequence>
<dbReference type="PANTHER" id="PTHR34838:SF3">
    <property type="entry name" value="OS08G0142100 PROTEIN"/>
    <property type="match status" value="1"/>
</dbReference>